<dbReference type="PANTHER" id="PTHR44846">
    <property type="entry name" value="MANNOSYL-D-GLYCERATE TRANSPORT/METABOLISM SYSTEM REPRESSOR MNGR-RELATED"/>
    <property type="match status" value="1"/>
</dbReference>
<keyword evidence="2" id="KW-0238">DNA-binding</keyword>
<dbReference type="AlphaFoldDB" id="A0A109UGG4"/>
<dbReference type="OrthoDB" id="457376at2"/>
<evidence type="ECO:0000256" key="2">
    <source>
        <dbReference type="ARBA" id="ARBA00023125"/>
    </source>
</evidence>
<sequence>MRHAPLYIQIAEQLRSDIIDGKYPLGSLLPTEIQLEQMFQVSKITIRNAVKILTEEGYVTKKSGVGTRVVKNNILSQLEHVASFSSILASEANTSIQRSSLDVVEIDESHEYFPIFGNRYRKFKKYYYNEGVLVAAFVYSFQYFDFDEDDQMKLDQMTLHEFLASKNYDAYKVRDEFVIIHRSENSEAQEVFEADVDLLLKRGRTVLNHHGMIIGFHTGYIDTQTYPYVVEFEA</sequence>
<dbReference type="GO" id="GO:0045892">
    <property type="term" value="P:negative regulation of DNA-templated transcription"/>
    <property type="evidence" value="ECO:0007669"/>
    <property type="project" value="TreeGrafter"/>
</dbReference>
<evidence type="ECO:0000256" key="3">
    <source>
        <dbReference type="ARBA" id="ARBA00023163"/>
    </source>
</evidence>
<feature type="domain" description="HTH gntR-type" evidence="4">
    <location>
        <begin position="4"/>
        <end position="72"/>
    </location>
</feature>
<keyword evidence="3" id="KW-0804">Transcription</keyword>
<keyword evidence="1" id="KW-0805">Transcription regulation</keyword>
<dbReference type="PROSITE" id="PS50949">
    <property type="entry name" value="HTH_GNTR"/>
    <property type="match status" value="1"/>
</dbReference>
<dbReference type="PRINTS" id="PR00035">
    <property type="entry name" value="HTHGNTR"/>
</dbReference>
<dbReference type="SMART" id="SM00345">
    <property type="entry name" value="HTH_GNTR"/>
    <property type="match status" value="1"/>
</dbReference>
<dbReference type="InterPro" id="IPR028978">
    <property type="entry name" value="Chorismate_lyase_/UTRA_dom_sf"/>
</dbReference>
<evidence type="ECO:0000256" key="1">
    <source>
        <dbReference type="ARBA" id="ARBA00023015"/>
    </source>
</evidence>
<dbReference type="PANTHER" id="PTHR44846:SF1">
    <property type="entry name" value="MANNOSYL-D-GLYCERATE TRANSPORT_METABOLISM SYSTEM REPRESSOR MNGR-RELATED"/>
    <property type="match status" value="1"/>
</dbReference>
<dbReference type="Pfam" id="PF00392">
    <property type="entry name" value="GntR"/>
    <property type="match status" value="1"/>
</dbReference>
<evidence type="ECO:0000259" key="4">
    <source>
        <dbReference type="PROSITE" id="PS50949"/>
    </source>
</evidence>
<dbReference type="STRING" id="1514105.AOC36_00810"/>
<dbReference type="Proteomes" id="UP000063781">
    <property type="component" value="Chromosome"/>
</dbReference>
<dbReference type="SUPFAM" id="SSF46785">
    <property type="entry name" value="Winged helix' DNA-binding domain"/>
    <property type="match status" value="1"/>
</dbReference>
<dbReference type="InterPro" id="IPR000524">
    <property type="entry name" value="Tscrpt_reg_HTH_GntR"/>
</dbReference>
<dbReference type="InterPro" id="IPR036390">
    <property type="entry name" value="WH_DNA-bd_sf"/>
</dbReference>
<keyword evidence="6" id="KW-1185">Reference proteome</keyword>
<organism evidence="5 6">
    <name type="scientific">Erysipelothrix larvae</name>
    <dbReference type="NCBI Taxonomy" id="1514105"/>
    <lineage>
        <taxon>Bacteria</taxon>
        <taxon>Bacillati</taxon>
        <taxon>Bacillota</taxon>
        <taxon>Erysipelotrichia</taxon>
        <taxon>Erysipelotrichales</taxon>
        <taxon>Erysipelotrichaceae</taxon>
        <taxon>Erysipelothrix</taxon>
    </lineage>
</organism>
<dbReference type="RefSeq" id="WP_067630068.1">
    <property type="nucleotide sequence ID" value="NZ_CP013213.1"/>
</dbReference>
<reference evidence="5 6" key="1">
    <citation type="submission" date="2015-10" db="EMBL/GenBank/DDBJ databases">
        <title>Erysipelothrix larvae sp. LV19 isolated from the larval gut of the rhinoceros beetle, Trypoxylus dichotomus.</title>
        <authorList>
            <person name="Lim S."/>
            <person name="Kim B.-C."/>
        </authorList>
    </citation>
    <scope>NUCLEOTIDE SEQUENCE [LARGE SCALE GENOMIC DNA]</scope>
    <source>
        <strain evidence="5 6">LV19</strain>
    </source>
</reference>
<dbReference type="KEGG" id="erl:AOC36_00810"/>
<dbReference type="CDD" id="cd07377">
    <property type="entry name" value="WHTH_GntR"/>
    <property type="match status" value="1"/>
</dbReference>
<dbReference type="GO" id="GO:0003700">
    <property type="term" value="F:DNA-binding transcription factor activity"/>
    <property type="evidence" value="ECO:0007669"/>
    <property type="project" value="InterPro"/>
</dbReference>
<evidence type="ECO:0000313" key="5">
    <source>
        <dbReference type="EMBL" id="AMC92583.1"/>
    </source>
</evidence>
<protein>
    <recommendedName>
        <fullName evidence="4">HTH gntR-type domain-containing protein</fullName>
    </recommendedName>
</protein>
<proteinExistence type="predicted"/>
<accession>A0A109UGG4</accession>
<dbReference type="InterPro" id="IPR050679">
    <property type="entry name" value="Bact_HTH_transcr_reg"/>
</dbReference>
<dbReference type="EMBL" id="CP013213">
    <property type="protein sequence ID" value="AMC92583.1"/>
    <property type="molecule type" value="Genomic_DNA"/>
</dbReference>
<dbReference type="InterPro" id="IPR036388">
    <property type="entry name" value="WH-like_DNA-bd_sf"/>
</dbReference>
<dbReference type="Gene3D" id="1.10.10.10">
    <property type="entry name" value="Winged helix-like DNA-binding domain superfamily/Winged helix DNA-binding domain"/>
    <property type="match status" value="1"/>
</dbReference>
<evidence type="ECO:0000313" key="6">
    <source>
        <dbReference type="Proteomes" id="UP000063781"/>
    </source>
</evidence>
<gene>
    <name evidence="5" type="ORF">AOC36_00810</name>
</gene>
<dbReference type="SUPFAM" id="SSF64288">
    <property type="entry name" value="Chorismate lyase-like"/>
    <property type="match status" value="1"/>
</dbReference>
<name>A0A109UGG4_9FIRM</name>
<dbReference type="GO" id="GO:0003677">
    <property type="term" value="F:DNA binding"/>
    <property type="evidence" value="ECO:0007669"/>
    <property type="project" value="UniProtKB-KW"/>
</dbReference>